<dbReference type="Proteomes" id="UP001151760">
    <property type="component" value="Unassembled WGS sequence"/>
</dbReference>
<reference evidence="2" key="1">
    <citation type="journal article" date="2022" name="Int. J. Mol. Sci.">
        <title>Draft Genome of Tanacetum Coccineum: Genomic Comparison of Closely Related Tanacetum-Family Plants.</title>
        <authorList>
            <person name="Yamashiro T."/>
            <person name="Shiraishi A."/>
            <person name="Nakayama K."/>
            <person name="Satake H."/>
        </authorList>
    </citation>
    <scope>NUCLEOTIDE SEQUENCE</scope>
</reference>
<dbReference type="EMBL" id="BQNB010015179">
    <property type="protein sequence ID" value="GJT36906.1"/>
    <property type="molecule type" value="Genomic_DNA"/>
</dbReference>
<evidence type="ECO:0000313" key="3">
    <source>
        <dbReference type="Proteomes" id="UP001151760"/>
    </source>
</evidence>
<organism evidence="2 3">
    <name type="scientific">Tanacetum coccineum</name>
    <dbReference type="NCBI Taxonomy" id="301880"/>
    <lineage>
        <taxon>Eukaryota</taxon>
        <taxon>Viridiplantae</taxon>
        <taxon>Streptophyta</taxon>
        <taxon>Embryophyta</taxon>
        <taxon>Tracheophyta</taxon>
        <taxon>Spermatophyta</taxon>
        <taxon>Magnoliopsida</taxon>
        <taxon>eudicotyledons</taxon>
        <taxon>Gunneridae</taxon>
        <taxon>Pentapetalae</taxon>
        <taxon>asterids</taxon>
        <taxon>campanulids</taxon>
        <taxon>Asterales</taxon>
        <taxon>Asteraceae</taxon>
        <taxon>Asteroideae</taxon>
        <taxon>Anthemideae</taxon>
        <taxon>Anthemidinae</taxon>
        <taxon>Tanacetum</taxon>
    </lineage>
</organism>
<comment type="caution">
    <text evidence="2">The sequence shown here is derived from an EMBL/GenBank/DDBJ whole genome shotgun (WGS) entry which is preliminary data.</text>
</comment>
<feature type="compositionally biased region" description="Acidic residues" evidence="1">
    <location>
        <begin position="55"/>
        <end position="65"/>
    </location>
</feature>
<protein>
    <submittedName>
        <fullName evidence="2">Uncharacterized protein</fullName>
    </submittedName>
</protein>
<gene>
    <name evidence="2" type="ORF">Tco_0936771</name>
</gene>
<keyword evidence="3" id="KW-1185">Reference proteome</keyword>
<reference evidence="2" key="2">
    <citation type="submission" date="2022-01" db="EMBL/GenBank/DDBJ databases">
        <authorList>
            <person name="Yamashiro T."/>
            <person name="Shiraishi A."/>
            <person name="Satake H."/>
            <person name="Nakayama K."/>
        </authorList>
    </citation>
    <scope>NUCLEOTIDE SEQUENCE</scope>
</reference>
<feature type="compositionally biased region" description="Basic and acidic residues" evidence="1">
    <location>
        <begin position="66"/>
        <end position="76"/>
    </location>
</feature>
<sequence length="304" mass="33076">MSSDEASSGLLKHPFRVIMRSRLTQEDPEYESKDVPVDYPADGGDDDNDESSRDDADDEDEEEAYEKDKEEKEEHLAPANATTVASPVVDHVPSAKEIEPFETDESVATPPPPPPAYCTTARMSIRAQAPIPFLSEAEVDRILAIPTPPPSSLTPLSSPLPQIPLPPLPVPSPLATRPTYDEASLGFKADIPEAGIPPRKRLCLTAPIPRFEVRESLAAAAARQPSLEAACTTNYGFVDMMDDAPRHHVPRVVGCGISDTWDELVDAIQEGAPTTLEGVNARVTKLVETHERDTQDLYAHLEDA</sequence>
<evidence type="ECO:0000256" key="1">
    <source>
        <dbReference type="SAM" id="MobiDB-lite"/>
    </source>
</evidence>
<proteinExistence type="predicted"/>
<name>A0ABQ5DCF1_9ASTR</name>
<accession>A0ABQ5DCF1</accession>
<evidence type="ECO:0000313" key="2">
    <source>
        <dbReference type="EMBL" id="GJT36906.1"/>
    </source>
</evidence>
<feature type="region of interest" description="Disordered" evidence="1">
    <location>
        <begin position="1"/>
        <end position="90"/>
    </location>
</feature>